<proteinExistence type="predicted"/>
<dbReference type="Pfam" id="PF02585">
    <property type="entry name" value="PIG-L"/>
    <property type="match status" value="1"/>
</dbReference>
<dbReference type="RefSeq" id="WP_162448146.1">
    <property type="nucleotide sequence ID" value="NZ_CP048222.1"/>
</dbReference>
<keyword evidence="2" id="KW-1185">Reference proteome</keyword>
<dbReference type="GO" id="GO:0019213">
    <property type="term" value="F:deacetylase activity"/>
    <property type="evidence" value="ECO:0007669"/>
    <property type="project" value="InterPro"/>
</dbReference>
<name>A0A6C0GXP1_9BACT</name>
<dbReference type="Gene3D" id="3.40.50.10320">
    <property type="entry name" value="LmbE-like"/>
    <property type="match status" value="1"/>
</dbReference>
<reference evidence="1 2" key="1">
    <citation type="submission" date="2020-01" db="EMBL/GenBank/DDBJ databases">
        <authorList>
            <person name="Kim M.K."/>
        </authorList>
    </citation>
    <scope>NUCLEOTIDE SEQUENCE [LARGE SCALE GENOMIC DNA]</scope>
    <source>
        <strain evidence="1 2">172606-1</strain>
    </source>
</reference>
<gene>
    <name evidence="1" type="primary">bshB1</name>
    <name evidence="1" type="ORF">GXP67_34270</name>
</gene>
<organism evidence="1 2">
    <name type="scientific">Rhodocytophaga rosea</name>
    <dbReference type="NCBI Taxonomy" id="2704465"/>
    <lineage>
        <taxon>Bacteria</taxon>
        <taxon>Pseudomonadati</taxon>
        <taxon>Bacteroidota</taxon>
        <taxon>Cytophagia</taxon>
        <taxon>Cytophagales</taxon>
        <taxon>Rhodocytophagaceae</taxon>
        <taxon>Rhodocytophaga</taxon>
    </lineage>
</organism>
<dbReference type="PANTHER" id="PTHR12993:SF30">
    <property type="entry name" value="N-ACETYL-ALPHA-D-GLUCOSAMINYL L-MALATE DEACETYLASE 1"/>
    <property type="match status" value="1"/>
</dbReference>
<dbReference type="InterPro" id="IPR024078">
    <property type="entry name" value="LmbE-like_dom_sf"/>
</dbReference>
<protein>
    <submittedName>
        <fullName evidence="1">Bacillithiol biosynthesis deacetylase BshB1</fullName>
    </submittedName>
</protein>
<sequence>MKLDILAIASHPDDVELSCAGTLLLHKSLGHKVGVIDLTRGELGTRGTPETRKEEAAEASKLLSLDVRENMNFADGFFQNDRFHQMELIAAIRAYQPEIVLLNAIEDRHPDHGKGAQLEVDACFLSGLKKIITYRDNQLQEAWRPKAMYHFIQDRYIKPDFVVDITSYWEQKVAAIRAYKTQFYDPNSPEPNTYISSPEFVDFLSARAQEWGHSIGVKYGEGFTKARQIGVRNLFDLI</sequence>
<evidence type="ECO:0000313" key="2">
    <source>
        <dbReference type="Proteomes" id="UP000480178"/>
    </source>
</evidence>
<evidence type="ECO:0000313" key="1">
    <source>
        <dbReference type="EMBL" id="QHT72262.1"/>
    </source>
</evidence>
<dbReference type="KEGG" id="rhoz:GXP67_34270"/>
<accession>A0A6C0GXP1</accession>
<dbReference type="SUPFAM" id="SSF102588">
    <property type="entry name" value="LmbE-like"/>
    <property type="match status" value="1"/>
</dbReference>
<dbReference type="EMBL" id="CP048222">
    <property type="protein sequence ID" value="QHT72262.1"/>
    <property type="molecule type" value="Genomic_DNA"/>
</dbReference>
<dbReference type="AlphaFoldDB" id="A0A6C0GXP1"/>
<dbReference type="InterPro" id="IPR023842">
    <property type="entry name" value="Bacillithiol_biosynth_BshB1"/>
</dbReference>
<dbReference type="GO" id="GO:0071793">
    <property type="term" value="P:bacillithiol biosynthetic process"/>
    <property type="evidence" value="ECO:0007669"/>
    <property type="project" value="InterPro"/>
</dbReference>
<dbReference type="Proteomes" id="UP000480178">
    <property type="component" value="Chromosome"/>
</dbReference>
<dbReference type="NCBIfam" id="TIGR04001">
    <property type="entry name" value="thiol_BshB1"/>
    <property type="match status" value="1"/>
</dbReference>
<dbReference type="GO" id="GO:0016811">
    <property type="term" value="F:hydrolase activity, acting on carbon-nitrogen (but not peptide) bonds, in linear amides"/>
    <property type="evidence" value="ECO:0007669"/>
    <property type="project" value="TreeGrafter"/>
</dbReference>
<dbReference type="PANTHER" id="PTHR12993">
    <property type="entry name" value="N-ACETYLGLUCOSAMINYL-PHOSPHATIDYLINOSITOL DE-N-ACETYLASE-RELATED"/>
    <property type="match status" value="1"/>
</dbReference>
<dbReference type="InterPro" id="IPR003737">
    <property type="entry name" value="GlcNAc_PI_deacetylase-related"/>
</dbReference>